<feature type="domain" description="4Fe-4S ferredoxin-type" evidence="5">
    <location>
        <begin position="419"/>
        <end position="448"/>
    </location>
</feature>
<dbReference type="PROSITE" id="PS51379">
    <property type="entry name" value="4FE4S_FER_2"/>
    <property type="match status" value="3"/>
</dbReference>
<dbReference type="Pfam" id="PF12838">
    <property type="entry name" value="Fer4_7"/>
    <property type="match status" value="2"/>
</dbReference>
<reference evidence="6 7" key="1">
    <citation type="journal article" date="2012" name="Science">
        <title>Ecological populations of bacteria act as socially cohesive units of antibiotic production and resistance.</title>
        <authorList>
            <person name="Cordero O.X."/>
            <person name="Wildschutte H."/>
            <person name="Kirkup B."/>
            <person name="Proehl S."/>
            <person name="Ngo L."/>
            <person name="Hussain F."/>
            <person name="Le Roux F."/>
            <person name="Mincer T."/>
            <person name="Polz M.F."/>
        </authorList>
    </citation>
    <scope>NUCLEOTIDE SEQUENCE [LARGE SCALE GENOMIC DNA]</scope>
    <source>
        <strain evidence="6 7">FF-454</strain>
    </source>
</reference>
<comment type="caution">
    <text evidence="6">The sequence shown here is derived from an EMBL/GenBank/DDBJ whole genome shotgun (WGS) entry which is preliminary data.</text>
</comment>
<dbReference type="InterPro" id="IPR017896">
    <property type="entry name" value="4Fe4S_Fe-S-bd"/>
</dbReference>
<protein>
    <submittedName>
        <fullName evidence="6">(Fe-S)-binding protein</fullName>
    </submittedName>
</protein>
<dbReference type="EMBL" id="AJWN02000090">
    <property type="protein sequence ID" value="OEE58898.1"/>
    <property type="molecule type" value="Genomic_DNA"/>
</dbReference>
<dbReference type="Proteomes" id="UP000095039">
    <property type="component" value="Unassembled WGS sequence"/>
</dbReference>
<dbReference type="InterPro" id="IPR017900">
    <property type="entry name" value="4Fe4S_Fe_S_CS"/>
</dbReference>
<dbReference type="AlphaFoldDB" id="A0A1E5C046"/>
<dbReference type="PROSITE" id="PS00198">
    <property type="entry name" value="4FE4S_FER_1"/>
    <property type="match status" value="2"/>
</dbReference>
<feature type="domain" description="4Fe-4S ferredoxin-type" evidence="5">
    <location>
        <begin position="450"/>
        <end position="479"/>
    </location>
</feature>
<dbReference type="Gene3D" id="3.30.70.20">
    <property type="match status" value="2"/>
</dbReference>
<gene>
    <name evidence="6" type="ORF">A1OK_02515</name>
</gene>
<evidence type="ECO:0000313" key="7">
    <source>
        <dbReference type="Proteomes" id="UP000095039"/>
    </source>
</evidence>
<dbReference type="PANTHER" id="PTHR43687">
    <property type="entry name" value="ADENYLYLSULFATE REDUCTASE, BETA SUBUNIT"/>
    <property type="match status" value="1"/>
</dbReference>
<evidence type="ECO:0000256" key="3">
    <source>
        <dbReference type="ARBA" id="ARBA00023004"/>
    </source>
</evidence>
<keyword evidence="7" id="KW-1185">Reference proteome</keyword>
<keyword evidence="3" id="KW-0408">Iron</keyword>
<name>A0A1E5C046_9GAMM</name>
<dbReference type="GO" id="GO:0046872">
    <property type="term" value="F:metal ion binding"/>
    <property type="evidence" value="ECO:0007669"/>
    <property type="project" value="UniProtKB-KW"/>
</dbReference>
<dbReference type="SUPFAM" id="SSF54862">
    <property type="entry name" value="4Fe-4S ferredoxins"/>
    <property type="match status" value="1"/>
</dbReference>
<evidence type="ECO:0000259" key="5">
    <source>
        <dbReference type="PROSITE" id="PS51379"/>
    </source>
</evidence>
<dbReference type="RefSeq" id="WP_016961125.1">
    <property type="nucleotide sequence ID" value="NZ_AJWN02000090.1"/>
</dbReference>
<keyword evidence="4" id="KW-0411">Iron-sulfur</keyword>
<keyword evidence="1" id="KW-0004">4Fe-4S</keyword>
<evidence type="ECO:0000256" key="1">
    <source>
        <dbReference type="ARBA" id="ARBA00022485"/>
    </source>
</evidence>
<sequence>MSTITKITTLNQLVEQTTDVNGKARQHALRATVTLGNLIPSTVTYESRGLALVVGGGEAVASFAAQIPASLRDQAVLVCTDESSNAIPLPEGMAFFYAREVQVDGFLGAFDVFITHTLVKQNLAQITQGREHFDLIIDLSERGFHFAELPPLGYYSVGRSIVTSDDALDALSDMTGTFDKPKFFRLDTNSCAHSARGIEGCTRCIDACPADALSSVDSAITINPYLCQGMGSCATACPTEAISYSLPDPDNTQHFVFQLLAHYREQGGQSPIVLFYAEASDTELAEQLAQLPSRVIPVRLEELASVGIDSWFSALAYGASQVVLAASSSLPVKTRKVLEQELAVASSFLSSLGHSADRIALSSVTSLSTQNLYSNALLDQSKKLEGSKREKLAQALDLLASNAVLVSTVSTVPDGAPYGRIDVATSDCTLCMGCVAVCPTDALQSIGSSPGMTFREQDCVQCGLCEKACPESVITLVPRYHWDAATRQQRDIVHEEPAAECIRCGKPFAPVSMVNMLIEKLSNHSHFQDDAIKRLSMCEDCRVRDIVSDMMDNPDKQLKV</sequence>
<dbReference type="InterPro" id="IPR050572">
    <property type="entry name" value="Fe-S_Ferredoxin"/>
</dbReference>
<organism evidence="6 7">
    <name type="scientific">Enterovibrio norvegicus FF-454</name>
    <dbReference type="NCBI Taxonomy" id="1185651"/>
    <lineage>
        <taxon>Bacteria</taxon>
        <taxon>Pseudomonadati</taxon>
        <taxon>Pseudomonadota</taxon>
        <taxon>Gammaproteobacteria</taxon>
        <taxon>Vibrionales</taxon>
        <taxon>Vibrionaceae</taxon>
        <taxon>Enterovibrio</taxon>
    </lineage>
</organism>
<feature type="domain" description="4Fe-4S ferredoxin-type" evidence="5">
    <location>
        <begin position="218"/>
        <end position="247"/>
    </location>
</feature>
<evidence type="ECO:0000256" key="4">
    <source>
        <dbReference type="ARBA" id="ARBA00023014"/>
    </source>
</evidence>
<accession>A0A1E5C046</accession>
<evidence type="ECO:0000313" key="6">
    <source>
        <dbReference type="EMBL" id="OEE58898.1"/>
    </source>
</evidence>
<dbReference type="PANTHER" id="PTHR43687:SF4">
    <property type="entry name" value="BLR5484 PROTEIN"/>
    <property type="match status" value="1"/>
</dbReference>
<proteinExistence type="predicted"/>
<dbReference type="GO" id="GO:0051539">
    <property type="term" value="F:4 iron, 4 sulfur cluster binding"/>
    <property type="evidence" value="ECO:0007669"/>
    <property type="project" value="UniProtKB-KW"/>
</dbReference>
<evidence type="ECO:0000256" key="2">
    <source>
        <dbReference type="ARBA" id="ARBA00022723"/>
    </source>
</evidence>
<keyword evidence="2" id="KW-0479">Metal-binding</keyword>